<feature type="domain" description="JAB" evidence="6">
    <location>
        <begin position="29"/>
        <end position="77"/>
    </location>
</feature>
<sequence length="117" mass="14196">MGQSNYYPTPFDKLSRFFCIRTQKSADYNFELLKKFNKQSNHQWHYLGEWHTHPEINPKPSKTDLEGWNELPKNSYYDRNIHLFWICSSEVHSNDWLNIRINNVFFKLVLKNDESPQ</sequence>
<reference evidence="7 8" key="1">
    <citation type="journal article" date="2007" name="Genome Biol.">
        <title>Characterization and modeling of the Haemophilus influenzae core and supragenomes based on the complete genomic sequences of Rd and 12 clinical nontypeable strains.</title>
        <authorList>
            <person name="Hogg J.S."/>
            <person name="Hu F.Z."/>
            <person name="Janto B."/>
            <person name="Boissy R."/>
            <person name="Hayes J."/>
            <person name="Keefe R."/>
            <person name="Post J.C."/>
            <person name="Ehrlich G.D."/>
        </authorList>
    </citation>
    <scope>NUCLEOTIDE SEQUENCE [LARGE SCALE GENOMIC DNA]</scope>
    <source>
        <strain evidence="7 8">PittGG</strain>
    </source>
</reference>
<evidence type="ECO:0000256" key="5">
    <source>
        <dbReference type="ARBA" id="ARBA00023049"/>
    </source>
</evidence>
<accession>A5UG57</accession>
<dbReference type="SUPFAM" id="SSF102712">
    <property type="entry name" value="JAB1/MPN domain"/>
    <property type="match status" value="1"/>
</dbReference>
<evidence type="ECO:0000313" key="7">
    <source>
        <dbReference type="EMBL" id="ABQ99762.1"/>
    </source>
</evidence>
<dbReference type="Gene3D" id="3.40.140.10">
    <property type="entry name" value="Cytidine Deaminase, domain 2"/>
    <property type="match status" value="1"/>
</dbReference>
<dbReference type="Pfam" id="PF14464">
    <property type="entry name" value="Prok-JAB"/>
    <property type="match status" value="1"/>
</dbReference>
<evidence type="ECO:0000256" key="1">
    <source>
        <dbReference type="ARBA" id="ARBA00022670"/>
    </source>
</evidence>
<keyword evidence="1" id="KW-0645">Protease</keyword>
<keyword evidence="4" id="KW-0862">Zinc</keyword>
<keyword evidence="5" id="KW-0482">Metalloprotease</keyword>
<evidence type="ECO:0000256" key="2">
    <source>
        <dbReference type="ARBA" id="ARBA00022723"/>
    </source>
</evidence>
<evidence type="ECO:0000313" key="8">
    <source>
        <dbReference type="Proteomes" id="UP000001990"/>
    </source>
</evidence>
<evidence type="ECO:0000256" key="4">
    <source>
        <dbReference type="ARBA" id="ARBA00022833"/>
    </source>
</evidence>
<dbReference type="GO" id="GO:0046872">
    <property type="term" value="F:metal ion binding"/>
    <property type="evidence" value="ECO:0007669"/>
    <property type="project" value="UniProtKB-KW"/>
</dbReference>
<dbReference type="EMBL" id="CP000672">
    <property type="protein sequence ID" value="ABQ99762.1"/>
    <property type="molecule type" value="Genomic_DNA"/>
</dbReference>
<dbReference type="GO" id="GO:0008237">
    <property type="term" value="F:metallopeptidase activity"/>
    <property type="evidence" value="ECO:0007669"/>
    <property type="project" value="UniProtKB-KW"/>
</dbReference>
<keyword evidence="3" id="KW-0378">Hydrolase</keyword>
<dbReference type="GO" id="GO:0006508">
    <property type="term" value="P:proteolysis"/>
    <property type="evidence" value="ECO:0007669"/>
    <property type="project" value="UniProtKB-KW"/>
</dbReference>
<dbReference type="InterPro" id="IPR028090">
    <property type="entry name" value="JAB_dom_prok"/>
</dbReference>
<dbReference type="HOGENOM" id="CLU_168185_0_0_6"/>
<keyword evidence="2" id="KW-0479">Metal-binding</keyword>
<evidence type="ECO:0000256" key="3">
    <source>
        <dbReference type="ARBA" id="ARBA00022801"/>
    </source>
</evidence>
<dbReference type="Proteomes" id="UP000001990">
    <property type="component" value="Chromosome"/>
</dbReference>
<gene>
    <name evidence="7" type="ordered locus">CGSHiGG_03935</name>
</gene>
<proteinExistence type="predicted"/>
<organism evidence="7 8">
    <name type="scientific">Haemophilus influenzae (strain PittGG)</name>
    <dbReference type="NCBI Taxonomy" id="374931"/>
    <lineage>
        <taxon>Bacteria</taxon>
        <taxon>Pseudomonadati</taxon>
        <taxon>Pseudomonadota</taxon>
        <taxon>Gammaproteobacteria</taxon>
        <taxon>Pasteurellales</taxon>
        <taxon>Pasteurellaceae</taxon>
        <taxon>Haemophilus</taxon>
    </lineage>
</organism>
<dbReference type="AlphaFoldDB" id="A5UG57"/>
<evidence type="ECO:0000259" key="6">
    <source>
        <dbReference type="Pfam" id="PF14464"/>
    </source>
</evidence>
<name>A5UG57_HAEIG</name>
<dbReference type="KEGG" id="hiq:CGSHiGG_03935"/>
<protein>
    <recommendedName>
        <fullName evidence="6">JAB domain-containing protein</fullName>
    </recommendedName>
</protein>